<dbReference type="Gene3D" id="3.30.70.330">
    <property type="match status" value="1"/>
</dbReference>
<dbReference type="Pfam" id="PF17774">
    <property type="entry name" value="YlmH_RBD"/>
    <property type="match status" value="1"/>
</dbReference>
<dbReference type="Proteomes" id="UP000070160">
    <property type="component" value="Unassembled WGS sequence"/>
</dbReference>
<proteinExistence type="predicted"/>
<dbReference type="InterPro" id="IPR002942">
    <property type="entry name" value="S4_RNA-bd"/>
</dbReference>
<evidence type="ECO:0000313" key="3">
    <source>
        <dbReference type="EMBL" id="KXB92262.1"/>
    </source>
</evidence>
<comment type="caution">
    <text evidence="3">The sequence shown here is derived from an EMBL/GenBank/DDBJ whole genome shotgun (WGS) entry which is preliminary data.</text>
</comment>
<dbReference type="AlphaFoldDB" id="A0A134CJ74"/>
<dbReference type="GO" id="GO:0003723">
    <property type="term" value="F:RNA binding"/>
    <property type="evidence" value="ECO:0007669"/>
    <property type="project" value="UniProtKB-KW"/>
</dbReference>
<keyword evidence="1" id="KW-0694">RNA-binding</keyword>
<dbReference type="CDD" id="cd00165">
    <property type="entry name" value="S4"/>
    <property type="match status" value="1"/>
</dbReference>
<name>A0A134CJ74_9FIRM</name>
<dbReference type="SMART" id="SM00363">
    <property type="entry name" value="S4"/>
    <property type="match status" value="1"/>
</dbReference>
<dbReference type="EMBL" id="LSDT01000017">
    <property type="protein sequence ID" value="KXB92262.1"/>
    <property type="molecule type" value="Genomic_DNA"/>
</dbReference>
<dbReference type="RefSeq" id="WP_007392564.1">
    <property type="nucleotide sequence ID" value="NZ_KQ960936.1"/>
</dbReference>
<gene>
    <name evidence="3" type="ORF">HMPREF3182_00588</name>
</gene>
<dbReference type="Pfam" id="PF01479">
    <property type="entry name" value="S4"/>
    <property type="match status" value="1"/>
</dbReference>
<evidence type="ECO:0000256" key="1">
    <source>
        <dbReference type="PROSITE-ProRule" id="PRU00182"/>
    </source>
</evidence>
<dbReference type="STRING" id="1588748.HMPREF3182_00588"/>
<dbReference type="InterPro" id="IPR036986">
    <property type="entry name" value="S4_RNA-bd_sf"/>
</dbReference>
<evidence type="ECO:0000313" key="4">
    <source>
        <dbReference type="Proteomes" id="UP000070160"/>
    </source>
</evidence>
<dbReference type="InterPro" id="IPR012677">
    <property type="entry name" value="Nucleotide-bd_a/b_plait_sf"/>
</dbReference>
<dbReference type="InterPro" id="IPR040591">
    <property type="entry name" value="RqcP2_RBD"/>
</dbReference>
<evidence type="ECO:0000259" key="2">
    <source>
        <dbReference type="SMART" id="SM00363"/>
    </source>
</evidence>
<protein>
    <submittedName>
        <fullName evidence="3">S4 domain protein</fullName>
    </submittedName>
</protein>
<dbReference type="Gene3D" id="3.10.290.10">
    <property type="entry name" value="RNA-binding S4 domain"/>
    <property type="match status" value="1"/>
</dbReference>
<dbReference type="PANTHER" id="PTHR13633">
    <property type="entry name" value="MITOCHONDRIAL TRANSCRIPTION RESCUE FACTOR 1"/>
    <property type="match status" value="1"/>
</dbReference>
<organism evidence="3 4">
    <name type="scientific">Megasphaera hutchinsoni</name>
    <dbReference type="NCBI Taxonomy" id="1588748"/>
    <lineage>
        <taxon>Bacteria</taxon>
        <taxon>Bacillati</taxon>
        <taxon>Bacillota</taxon>
        <taxon>Negativicutes</taxon>
        <taxon>Veillonellales</taxon>
        <taxon>Veillonellaceae</taxon>
        <taxon>Megasphaera</taxon>
    </lineage>
</organism>
<keyword evidence="4" id="KW-1185">Reference proteome</keyword>
<accession>A0A134CJ74</accession>
<dbReference type="PANTHER" id="PTHR13633:SF3">
    <property type="entry name" value="MITOCHONDRIAL TRANSCRIPTION RESCUE FACTOR 1"/>
    <property type="match status" value="1"/>
</dbReference>
<reference evidence="4" key="1">
    <citation type="submission" date="2016-01" db="EMBL/GenBank/DDBJ databases">
        <authorList>
            <person name="Mitreva M."/>
            <person name="Pepin K.H."/>
            <person name="Mihindukulasuriya K.A."/>
            <person name="Fulton R."/>
            <person name="Fronick C."/>
            <person name="O'Laughlin M."/>
            <person name="Miner T."/>
            <person name="Herter B."/>
            <person name="Rosa B.A."/>
            <person name="Cordes M."/>
            <person name="Tomlinson C."/>
            <person name="Wollam A."/>
            <person name="Palsikar V.B."/>
            <person name="Mardis E.R."/>
            <person name="Wilson R.K."/>
        </authorList>
    </citation>
    <scope>NUCLEOTIDE SEQUENCE [LARGE SCALE GENOMIC DNA]</scope>
    <source>
        <strain evidence="4">KA00182</strain>
    </source>
</reference>
<feature type="domain" description="RNA-binding S4" evidence="2">
    <location>
        <begin position="185"/>
        <end position="245"/>
    </location>
</feature>
<sequence>MKNRDRIIRYYQGTDQGELAARFIDLADSVLRGRPYAISEFVSPGAIQIGETICAHEKMLQLRVFGGYEGAERVRLAFVDRTYEGAVQYDIQACHIGWDSRYRLLSHRDVLGSLMSMGIERSRFGDILMQESDAIVLLDTVTAQCVCAELHKIAMVTVTVEPYSLKDIVPKQEKVKEIKTTVASLRLDAITASGFGISRTKAAEAIKGERVQVNWLPVQSVSREVQVGDVISLRGKGRMEVADITGISRKGRTGVLLKRYM</sequence>
<dbReference type="Gene3D" id="3.30.1370.160">
    <property type="match status" value="1"/>
</dbReference>
<dbReference type="PROSITE" id="PS50889">
    <property type="entry name" value="S4"/>
    <property type="match status" value="1"/>
</dbReference>
<dbReference type="SUPFAM" id="SSF55174">
    <property type="entry name" value="Alpha-L RNA-binding motif"/>
    <property type="match status" value="1"/>
</dbReference>
<dbReference type="PATRIC" id="fig|1588748.3.peg.558"/>